<gene>
    <name evidence="2" type="ORF">GGE06_002606</name>
</gene>
<dbReference type="Proteomes" id="UP000582643">
    <property type="component" value="Unassembled WGS sequence"/>
</dbReference>
<evidence type="ECO:0000313" key="2">
    <source>
        <dbReference type="EMBL" id="MBB4981696.1"/>
    </source>
</evidence>
<organism evidence="2 3">
    <name type="scientific">Streptomyces nymphaeiformis</name>
    <dbReference type="NCBI Taxonomy" id="2663842"/>
    <lineage>
        <taxon>Bacteria</taxon>
        <taxon>Bacillati</taxon>
        <taxon>Actinomycetota</taxon>
        <taxon>Actinomycetes</taxon>
        <taxon>Kitasatosporales</taxon>
        <taxon>Streptomycetaceae</taxon>
        <taxon>Streptomyces</taxon>
    </lineage>
</organism>
<evidence type="ECO:0000313" key="3">
    <source>
        <dbReference type="Proteomes" id="UP000582643"/>
    </source>
</evidence>
<dbReference type="InterPro" id="IPR019734">
    <property type="entry name" value="TPR_rpt"/>
</dbReference>
<dbReference type="AlphaFoldDB" id="A0A7W7TYG8"/>
<proteinExistence type="predicted"/>
<name>A0A7W7TYG8_9ACTN</name>
<keyword evidence="3" id="KW-1185">Reference proteome</keyword>
<sequence length="419" mass="45582">MTAPTSPASTRRTEGRNAFQETLLGIEYGPRPDVDLFSQACVEQFQEFQTTAYGYDFAQVFEPNALTEVALLAGLDPTAVADLTHRPTPGTVSLAELTEHSADLPVVGLVNVASALISVSRFGLAERLLDQAAARSATARETFEVAMLELIVANRRDDGVGSPRAFARMRQAIETGGVPADRSLDGCSQAVVWYLKRKELPEESFRWYLRLGRELVGRHSDMPTAAVSSWYRALAMSPAAEGDAVTTRQYMDNARRAAEETYAHTPRAYELHLLKTYHESSIKEHLYVTGDIDRAVESGRDLIALDPVWAPSYGELGEVLAKAGRAEAAARMYEKAAELGPPYYGHHLLQAARLREKAGDGERALGHYQSLTELAPDSEPLLEAGLVLARTLSHDSAAYFDDALGALRSGANADGSARS</sequence>
<keyword evidence="1" id="KW-0802">TPR repeat</keyword>
<dbReference type="InterPro" id="IPR011990">
    <property type="entry name" value="TPR-like_helical_dom_sf"/>
</dbReference>
<feature type="repeat" description="TPR" evidence="1">
    <location>
        <begin position="310"/>
        <end position="343"/>
    </location>
</feature>
<dbReference type="Gene3D" id="1.25.40.10">
    <property type="entry name" value="Tetratricopeptide repeat domain"/>
    <property type="match status" value="1"/>
</dbReference>
<accession>A0A7W7TYG8</accession>
<evidence type="ECO:0000256" key="1">
    <source>
        <dbReference type="PROSITE-ProRule" id="PRU00339"/>
    </source>
</evidence>
<dbReference type="RefSeq" id="WP_184930882.1">
    <property type="nucleotide sequence ID" value="NZ_JACHJY010000003.1"/>
</dbReference>
<dbReference type="EMBL" id="JACHJY010000003">
    <property type="protein sequence ID" value="MBB4981696.1"/>
    <property type="molecule type" value="Genomic_DNA"/>
</dbReference>
<dbReference type="SUPFAM" id="SSF48452">
    <property type="entry name" value="TPR-like"/>
    <property type="match status" value="1"/>
</dbReference>
<dbReference type="PROSITE" id="PS50005">
    <property type="entry name" value="TPR"/>
    <property type="match status" value="1"/>
</dbReference>
<comment type="caution">
    <text evidence="2">The sequence shown here is derived from an EMBL/GenBank/DDBJ whole genome shotgun (WGS) entry which is preliminary data.</text>
</comment>
<reference evidence="2 3" key="1">
    <citation type="submission" date="2020-08" db="EMBL/GenBank/DDBJ databases">
        <title>Genomic Encyclopedia of Type Strains, Phase III (KMG-III): the genomes of soil and plant-associated and newly described type strains.</title>
        <authorList>
            <person name="Whitman W."/>
        </authorList>
    </citation>
    <scope>NUCLEOTIDE SEQUENCE [LARGE SCALE GENOMIC DNA]</scope>
    <source>
        <strain evidence="2 3">SFB5A</strain>
    </source>
</reference>
<protein>
    <submittedName>
        <fullName evidence="2">Tetratricopeptide (TPR) repeat protein</fullName>
    </submittedName>
</protein>